<name>A0AAN4YE63_ASPOZ</name>
<gene>
    <name evidence="1" type="ORF">Aory04_000187100</name>
</gene>
<accession>A0AAN4YE63</accession>
<dbReference type="EMBL" id="BSYA01000013">
    <property type="protein sequence ID" value="GMG24676.1"/>
    <property type="molecule type" value="Genomic_DNA"/>
</dbReference>
<dbReference type="AlphaFoldDB" id="A0AAN4YE63"/>
<sequence length="97" mass="10108">MLIAKAVTVMSRVKPPVLGSSVGASSTPDPLSSLFLTSITWGSCEGKASLLGFSSVAGVEIRDDTAVSPVCDDRVLVDMGTLQAQCRRYTSALKSNT</sequence>
<protein>
    <submittedName>
        <fullName evidence="1">Unnamed protein product</fullName>
    </submittedName>
</protein>
<organism evidence="1 2">
    <name type="scientific">Aspergillus oryzae</name>
    <name type="common">Yellow koji mold</name>
    <dbReference type="NCBI Taxonomy" id="5062"/>
    <lineage>
        <taxon>Eukaryota</taxon>
        <taxon>Fungi</taxon>
        <taxon>Dikarya</taxon>
        <taxon>Ascomycota</taxon>
        <taxon>Pezizomycotina</taxon>
        <taxon>Eurotiomycetes</taxon>
        <taxon>Eurotiomycetidae</taxon>
        <taxon>Eurotiales</taxon>
        <taxon>Aspergillaceae</taxon>
        <taxon>Aspergillus</taxon>
        <taxon>Aspergillus subgen. Circumdati</taxon>
    </lineage>
</organism>
<comment type="caution">
    <text evidence="1">The sequence shown here is derived from an EMBL/GenBank/DDBJ whole genome shotgun (WGS) entry which is preliminary data.</text>
</comment>
<evidence type="ECO:0000313" key="1">
    <source>
        <dbReference type="EMBL" id="GMG24676.1"/>
    </source>
</evidence>
<dbReference type="Proteomes" id="UP001165205">
    <property type="component" value="Unassembled WGS sequence"/>
</dbReference>
<proteinExistence type="predicted"/>
<reference evidence="1" key="1">
    <citation type="submission" date="2023-04" db="EMBL/GenBank/DDBJ databases">
        <title>Aspergillus oryzae NBRC 4228.</title>
        <authorList>
            <person name="Ichikawa N."/>
            <person name="Sato H."/>
            <person name="Tonouchi N."/>
        </authorList>
    </citation>
    <scope>NUCLEOTIDE SEQUENCE</scope>
    <source>
        <strain evidence="1">NBRC 4228</strain>
    </source>
</reference>
<evidence type="ECO:0000313" key="2">
    <source>
        <dbReference type="Proteomes" id="UP001165205"/>
    </source>
</evidence>